<name>A0A028ZGQ8_STAHA</name>
<sequence length="109" mass="12215">MTTSWHMFILIVLCGIVTLIIRVVPFLMISRIQLSETVIKWLSFIPITLFTALILDGIIEQQEGVAGYTLNIPFVLVTIPTVFVALFTRSLTTTILVGIVLIAGLRFFF</sequence>
<evidence type="ECO:0000256" key="1">
    <source>
        <dbReference type="SAM" id="Phobius"/>
    </source>
</evidence>
<protein>
    <submittedName>
        <fullName evidence="2">Branched-chain amino acid transport</fullName>
    </submittedName>
</protein>
<organism evidence="2">
    <name type="scientific">Staphylococcus haemolyticus</name>
    <dbReference type="NCBI Taxonomy" id="1283"/>
    <lineage>
        <taxon>Bacteria</taxon>
        <taxon>Bacillati</taxon>
        <taxon>Bacillota</taxon>
        <taxon>Bacilli</taxon>
        <taxon>Bacillales</taxon>
        <taxon>Staphylococcaceae</taxon>
        <taxon>Staphylococcus</taxon>
    </lineage>
</organism>
<gene>
    <name evidence="2" type="ORF">SHP0053</name>
</gene>
<dbReference type="InterPro" id="IPR008407">
    <property type="entry name" value="Brnchd-chn_aa_trnsp_AzlD"/>
</dbReference>
<feature type="transmembrane region" description="Helical" evidence="1">
    <location>
        <begin position="6"/>
        <end position="29"/>
    </location>
</feature>
<dbReference type="STRING" id="1283.ShL2_00010"/>
<dbReference type="EMBL" id="KF006347">
    <property type="protein sequence ID" value="AHX99763.1"/>
    <property type="molecule type" value="Genomic_DNA"/>
</dbReference>
<reference evidence="2" key="2">
    <citation type="journal article" date="2014" name="PLoS ONE">
        <title>Characterization of the staphylococcal cassette chromosome composite island of Staphylococcus haemolyticus SH32, a methicillin-resistant clinical isolate from China.</title>
        <authorList>
            <person name="Yu D."/>
            <person name="Pi B."/>
            <person name="Chen Y."/>
            <person name="Wang Y."/>
            <person name="Ruan Z."/>
            <person name="Otto M."/>
            <person name="Yu Y."/>
        </authorList>
    </citation>
    <scope>NUCLEOTIDE SEQUENCE</scope>
    <source>
        <strain evidence="2">SH32</strain>
    </source>
</reference>
<proteinExistence type="predicted"/>
<feature type="transmembrane region" description="Helical" evidence="1">
    <location>
        <begin position="91"/>
        <end position="108"/>
    </location>
</feature>
<keyword evidence="1" id="KW-1133">Transmembrane helix</keyword>
<keyword evidence="1" id="KW-0472">Membrane</keyword>
<evidence type="ECO:0000313" key="2">
    <source>
        <dbReference type="EMBL" id="AHX99763.1"/>
    </source>
</evidence>
<dbReference type="GeneID" id="93779525"/>
<dbReference type="Pfam" id="PF05437">
    <property type="entry name" value="AzlD"/>
    <property type="match status" value="1"/>
</dbReference>
<dbReference type="RefSeq" id="WP_016930925.1">
    <property type="nucleotide sequence ID" value="NZ_BKAY01000010.1"/>
</dbReference>
<keyword evidence="1" id="KW-0812">Transmembrane</keyword>
<reference evidence="2" key="1">
    <citation type="submission" date="2013-03" db="EMBL/GenBank/DDBJ databases">
        <authorList>
            <person name="Borui P."/>
            <person name="Yunsong Y."/>
        </authorList>
    </citation>
    <scope>NUCLEOTIDE SEQUENCE</scope>
    <source>
        <strain evidence="2">SH32</strain>
    </source>
</reference>
<dbReference type="PATRIC" id="fig|1283.206.peg.1391"/>
<dbReference type="AlphaFoldDB" id="A0A028ZGQ8"/>
<feature type="transmembrane region" description="Helical" evidence="1">
    <location>
        <begin position="41"/>
        <end position="59"/>
    </location>
</feature>
<feature type="transmembrane region" description="Helical" evidence="1">
    <location>
        <begin position="65"/>
        <end position="86"/>
    </location>
</feature>
<accession>A0A028ZGQ8</accession>